<sequence length="132" mass="14782">MGPGRRPGWARSLPRPLRTGLRAGHVTKAPAEEELQGEDRGREVQVPVSADSSSLSKLPKPPPPPPPRALWPRIRLRSHFRHCHRPERKYLSRDAARQGGAPPQSCVTFWPPLAGPDHVLQISRLPYGCRHH</sequence>
<protein>
    <submittedName>
        <fullName evidence="2">Uncharacterized protein</fullName>
    </submittedName>
</protein>
<feature type="compositionally biased region" description="Pro residues" evidence="1">
    <location>
        <begin position="59"/>
        <end position="69"/>
    </location>
</feature>
<gene>
    <name evidence="2" type="ORF">PAL_GLEAN10002855</name>
</gene>
<evidence type="ECO:0000313" key="3">
    <source>
        <dbReference type="Proteomes" id="UP000010552"/>
    </source>
</evidence>
<evidence type="ECO:0000313" key="2">
    <source>
        <dbReference type="EMBL" id="ELK15202.1"/>
    </source>
</evidence>
<dbReference type="Proteomes" id="UP000010552">
    <property type="component" value="Unassembled WGS sequence"/>
</dbReference>
<organism evidence="2 3">
    <name type="scientific">Pteropus alecto</name>
    <name type="common">Black flying fox</name>
    <dbReference type="NCBI Taxonomy" id="9402"/>
    <lineage>
        <taxon>Eukaryota</taxon>
        <taxon>Metazoa</taxon>
        <taxon>Chordata</taxon>
        <taxon>Craniata</taxon>
        <taxon>Vertebrata</taxon>
        <taxon>Euteleostomi</taxon>
        <taxon>Mammalia</taxon>
        <taxon>Eutheria</taxon>
        <taxon>Laurasiatheria</taxon>
        <taxon>Chiroptera</taxon>
        <taxon>Yinpterochiroptera</taxon>
        <taxon>Pteropodoidea</taxon>
        <taxon>Pteropodidae</taxon>
        <taxon>Pteropodinae</taxon>
        <taxon>Pteropus</taxon>
    </lineage>
</organism>
<name>L5KUV3_PTEAL</name>
<dbReference type="InParanoid" id="L5KUV3"/>
<evidence type="ECO:0000256" key="1">
    <source>
        <dbReference type="SAM" id="MobiDB-lite"/>
    </source>
</evidence>
<reference evidence="3" key="1">
    <citation type="journal article" date="2013" name="Science">
        <title>Comparative analysis of bat genomes provides insight into the evolution of flight and immunity.</title>
        <authorList>
            <person name="Zhang G."/>
            <person name="Cowled C."/>
            <person name="Shi Z."/>
            <person name="Huang Z."/>
            <person name="Bishop-Lilly K.A."/>
            <person name="Fang X."/>
            <person name="Wynne J.W."/>
            <person name="Xiong Z."/>
            <person name="Baker M.L."/>
            <person name="Zhao W."/>
            <person name="Tachedjian M."/>
            <person name="Zhu Y."/>
            <person name="Zhou P."/>
            <person name="Jiang X."/>
            <person name="Ng J."/>
            <person name="Yang L."/>
            <person name="Wu L."/>
            <person name="Xiao J."/>
            <person name="Feng Y."/>
            <person name="Chen Y."/>
            <person name="Sun X."/>
            <person name="Zhang Y."/>
            <person name="Marsh G.A."/>
            <person name="Crameri G."/>
            <person name="Broder C.C."/>
            <person name="Frey K.G."/>
            <person name="Wang L.F."/>
            <person name="Wang J."/>
        </authorList>
    </citation>
    <scope>NUCLEOTIDE SEQUENCE [LARGE SCALE GENOMIC DNA]</scope>
</reference>
<accession>L5KUV3</accession>
<keyword evidence="3" id="KW-1185">Reference proteome</keyword>
<proteinExistence type="predicted"/>
<dbReference type="AlphaFoldDB" id="L5KUV3"/>
<feature type="region of interest" description="Disordered" evidence="1">
    <location>
        <begin position="1"/>
        <end position="71"/>
    </location>
</feature>
<dbReference type="EMBL" id="KB030550">
    <property type="protein sequence ID" value="ELK15202.1"/>
    <property type="molecule type" value="Genomic_DNA"/>
</dbReference>